<accession>A0A6C0P4X9</accession>
<gene>
    <name evidence="4" type="ORF">GZH47_20095</name>
</gene>
<evidence type="ECO:0000313" key="5">
    <source>
        <dbReference type="Proteomes" id="UP000479114"/>
    </source>
</evidence>
<dbReference type="KEGG" id="prz:GZH47_20095"/>
<dbReference type="PANTHER" id="PTHR43649">
    <property type="entry name" value="ARABINOSE-BINDING PROTEIN-RELATED"/>
    <property type="match status" value="1"/>
</dbReference>
<dbReference type="Gene3D" id="3.40.190.10">
    <property type="entry name" value="Periplasmic binding protein-like II"/>
    <property type="match status" value="3"/>
</dbReference>
<dbReference type="AlphaFoldDB" id="A0A6C0P4X9"/>
<organism evidence="4 5">
    <name type="scientific">Paenibacillus rhizovicinus</name>
    <dbReference type="NCBI Taxonomy" id="2704463"/>
    <lineage>
        <taxon>Bacteria</taxon>
        <taxon>Bacillati</taxon>
        <taxon>Bacillota</taxon>
        <taxon>Bacilli</taxon>
        <taxon>Bacillales</taxon>
        <taxon>Paenibacillaceae</taxon>
        <taxon>Paenibacillus</taxon>
    </lineage>
</organism>
<dbReference type="RefSeq" id="WP_162642724.1">
    <property type="nucleotide sequence ID" value="NZ_CP048286.1"/>
</dbReference>
<evidence type="ECO:0000256" key="1">
    <source>
        <dbReference type="ARBA" id="ARBA00022729"/>
    </source>
</evidence>
<reference evidence="4 5" key="1">
    <citation type="submission" date="2020-02" db="EMBL/GenBank/DDBJ databases">
        <title>Paenibacillus sp. nov., isolated from rhizosphere soil of tomato.</title>
        <authorList>
            <person name="Weon H.-Y."/>
            <person name="Lee S.A."/>
        </authorList>
    </citation>
    <scope>NUCLEOTIDE SEQUENCE [LARGE SCALE GENOMIC DNA]</scope>
    <source>
        <strain evidence="4 5">14171R-81</strain>
    </source>
</reference>
<dbReference type="PROSITE" id="PS51257">
    <property type="entry name" value="PROKAR_LIPOPROTEIN"/>
    <property type="match status" value="1"/>
</dbReference>
<name>A0A6C0P4X9_9BACL</name>
<keyword evidence="5" id="KW-1185">Reference proteome</keyword>
<evidence type="ECO:0000313" key="4">
    <source>
        <dbReference type="EMBL" id="QHW32883.1"/>
    </source>
</evidence>
<keyword evidence="1 3" id="KW-0732">Signal</keyword>
<dbReference type="CDD" id="cd13580">
    <property type="entry name" value="PBP2_AlgQ_like_1"/>
    <property type="match status" value="1"/>
</dbReference>
<dbReference type="PANTHER" id="PTHR43649:SF33">
    <property type="entry name" value="POLYGALACTURONAN_RHAMNOGALACTURONAN-BINDING PROTEIN YTCQ"/>
    <property type="match status" value="1"/>
</dbReference>
<evidence type="ECO:0000256" key="2">
    <source>
        <dbReference type="SAM" id="MobiDB-lite"/>
    </source>
</evidence>
<sequence>MKKRTTKLTLAASLAAVLVLSACGNNADNGQNGNANQAGNAGTSNTNTASGDTASGNANTAGEDVNPLGKYDPPINLSTFRCMNDSETYPAGDSIDNNVWYRAYADELGIKLTNKWSVSNTQCEEKTNLSIVSGDLPDFFPVSAKQLKNLVDAGMVEDMTEVFDKYASPLVKEAYAANNGVAMTAATFDGKLMAVPGTTRGFNSVDMVWLREDWRKKLNLPEPKTMDDLNAIIKAFVEQDPDGDGKKDTVGLTMAKNYYDGYAGLAGFFNAFHAYPYTSASTSMWIKDKDGNLVYGGIQPEMKPALQALQNLYKEGAIDPQFVVYDGAKAAEAENQGKAGVHFGYFWNIGWPIDGLAKKNDPSIEWRPYPIPSVDAQPAKVQVPDPTAYWNFAVKKGVKNPEAIVKMMNLFFEHIFSDNADPDKYHSGTVGDVSYGYFDYAAVQGEHPEKNQIAFGKVSEAMKAGDTSTLNPEQKKYYDALKAYKDGDLSQWGADRTWGPEGSFSVLGNYKDNKLIQVNEFLGAPTATMATKGSILMDLEAKMITKIILGDSVDSFDQYVQTWKQSGGDQITKEVNDWYQKNKK</sequence>
<proteinExistence type="predicted"/>
<dbReference type="InterPro" id="IPR050490">
    <property type="entry name" value="Bact_solute-bd_prot1"/>
</dbReference>
<dbReference type="EMBL" id="CP048286">
    <property type="protein sequence ID" value="QHW32883.1"/>
    <property type="molecule type" value="Genomic_DNA"/>
</dbReference>
<feature type="chain" id="PRO_5025456431" evidence="3">
    <location>
        <begin position="28"/>
        <end position="584"/>
    </location>
</feature>
<feature type="signal peptide" evidence="3">
    <location>
        <begin position="1"/>
        <end position="27"/>
    </location>
</feature>
<protein>
    <submittedName>
        <fullName evidence="4">Extracellular solute-binding protein</fullName>
    </submittedName>
</protein>
<feature type="region of interest" description="Disordered" evidence="2">
    <location>
        <begin position="34"/>
        <end position="69"/>
    </location>
</feature>
<dbReference type="Proteomes" id="UP000479114">
    <property type="component" value="Chromosome"/>
</dbReference>
<evidence type="ECO:0000256" key="3">
    <source>
        <dbReference type="SAM" id="SignalP"/>
    </source>
</evidence>
<dbReference type="SUPFAM" id="SSF53850">
    <property type="entry name" value="Periplasmic binding protein-like II"/>
    <property type="match status" value="1"/>
</dbReference>
<feature type="compositionally biased region" description="Low complexity" evidence="2">
    <location>
        <begin position="34"/>
        <end position="51"/>
    </location>
</feature>